<reference evidence="2 3" key="1">
    <citation type="submission" date="2017-06" db="EMBL/GenBank/DDBJ databases">
        <title>Description of Avrilella dinanensis gen. nov. sp. nov.</title>
        <authorList>
            <person name="Leyer C."/>
            <person name="Sassi M."/>
            <person name="Minet J."/>
            <person name="Kayal S."/>
            <person name="Cattoir V."/>
        </authorList>
    </citation>
    <scope>NUCLEOTIDE SEQUENCE [LARGE SCALE GENOMIC DNA]</scope>
    <source>
        <strain evidence="2 3">UR159</strain>
    </source>
</reference>
<dbReference type="InterPro" id="IPR035093">
    <property type="entry name" value="RelE/ParE_toxin_dom_sf"/>
</dbReference>
<comment type="caution">
    <text evidence="2">The sequence shown here is derived from an EMBL/GenBank/DDBJ whole genome shotgun (WGS) entry which is preliminary data.</text>
</comment>
<dbReference type="Pfam" id="PF05016">
    <property type="entry name" value="ParE_toxin"/>
    <property type="match status" value="1"/>
</dbReference>
<dbReference type="Proteomes" id="UP000231960">
    <property type="component" value="Unassembled WGS sequence"/>
</dbReference>
<dbReference type="Gene3D" id="3.30.2310.20">
    <property type="entry name" value="RelE-like"/>
    <property type="match status" value="1"/>
</dbReference>
<dbReference type="InterPro" id="IPR007712">
    <property type="entry name" value="RelE/ParE_toxin"/>
</dbReference>
<proteinExistence type="predicted"/>
<keyword evidence="1" id="KW-1277">Toxin-antitoxin system</keyword>
<sequence length="97" mass="11524">MNYKLKILPRAKFDLKEIAVWYDEEVQKGLGKRFLSSVKREMALVQKNPLFFQTKYDNNKTVLVRNFPYLIHYEIINSHIVVKAVLHTARSPKNYPK</sequence>
<evidence type="ECO:0000256" key="1">
    <source>
        <dbReference type="ARBA" id="ARBA00022649"/>
    </source>
</evidence>
<name>A0A2M9R4J5_9FLAO</name>
<organism evidence="2 3">
    <name type="scientific">Avrilella dinanensis</name>
    <dbReference type="NCBI Taxonomy" id="2008672"/>
    <lineage>
        <taxon>Bacteria</taxon>
        <taxon>Pseudomonadati</taxon>
        <taxon>Bacteroidota</taxon>
        <taxon>Flavobacteriia</taxon>
        <taxon>Flavobacteriales</taxon>
        <taxon>Flavobacteriaceae</taxon>
        <taxon>Avrilella</taxon>
    </lineage>
</organism>
<accession>A0A2M9R4J5</accession>
<dbReference type="OrthoDB" id="595476at2"/>
<evidence type="ECO:0000313" key="3">
    <source>
        <dbReference type="Proteomes" id="UP000231960"/>
    </source>
</evidence>
<dbReference type="EMBL" id="NIPO01000001">
    <property type="protein sequence ID" value="PJR03788.1"/>
    <property type="molecule type" value="Genomic_DNA"/>
</dbReference>
<protein>
    <recommendedName>
        <fullName evidence="4">Addiction module toxin RelE</fullName>
    </recommendedName>
</protein>
<evidence type="ECO:0008006" key="4">
    <source>
        <dbReference type="Google" id="ProtNLM"/>
    </source>
</evidence>
<keyword evidence="3" id="KW-1185">Reference proteome</keyword>
<dbReference type="RefSeq" id="WP_100677356.1">
    <property type="nucleotide sequence ID" value="NZ_NIPO01000001.1"/>
</dbReference>
<gene>
    <name evidence="2" type="ORF">CDL10_04060</name>
</gene>
<evidence type="ECO:0000313" key="2">
    <source>
        <dbReference type="EMBL" id="PJR03788.1"/>
    </source>
</evidence>
<dbReference type="AlphaFoldDB" id="A0A2M9R4J5"/>